<dbReference type="InterPro" id="IPR020846">
    <property type="entry name" value="MFS_dom"/>
</dbReference>
<dbReference type="EMBL" id="FOJN01000018">
    <property type="protein sequence ID" value="SFA61580.1"/>
    <property type="molecule type" value="Genomic_DNA"/>
</dbReference>
<evidence type="ECO:0000313" key="11">
    <source>
        <dbReference type="EMBL" id="SFA61580.1"/>
    </source>
</evidence>
<feature type="transmembrane region" description="Helical" evidence="9">
    <location>
        <begin position="211"/>
        <end position="230"/>
    </location>
</feature>
<accession>A0A1I0UCE5</accession>
<dbReference type="Pfam" id="PF07690">
    <property type="entry name" value="MFS_1"/>
    <property type="match status" value="1"/>
</dbReference>
<dbReference type="PANTHER" id="PTHR42718:SF9">
    <property type="entry name" value="MAJOR FACILITATOR SUPERFAMILY MULTIDRUG TRANSPORTER MFSC"/>
    <property type="match status" value="1"/>
</dbReference>
<proteinExistence type="inferred from homology"/>
<evidence type="ECO:0000256" key="4">
    <source>
        <dbReference type="ARBA" id="ARBA00022475"/>
    </source>
</evidence>
<dbReference type="InterPro" id="IPR036259">
    <property type="entry name" value="MFS_trans_sf"/>
</dbReference>
<evidence type="ECO:0000256" key="5">
    <source>
        <dbReference type="ARBA" id="ARBA00022692"/>
    </source>
</evidence>
<dbReference type="NCBIfam" id="TIGR00711">
    <property type="entry name" value="efflux_EmrB"/>
    <property type="match status" value="1"/>
</dbReference>
<reference evidence="11 12" key="1">
    <citation type="submission" date="2016-10" db="EMBL/GenBank/DDBJ databases">
        <authorList>
            <person name="de Groot N.N."/>
        </authorList>
    </citation>
    <scope>NUCLEOTIDE SEQUENCE [LARGE SCALE GENOMIC DNA]</scope>
    <source>
        <strain evidence="11 12">DSM 44908</strain>
    </source>
</reference>
<evidence type="ECO:0000256" key="9">
    <source>
        <dbReference type="SAM" id="Phobius"/>
    </source>
</evidence>
<dbReference type="PRINTS" id="PR01036">
    <property type="entry name" value="TCRTETB"/>
</dbReference>
<comment type="similarity">
    <text evidence="2">Belongs to the major facilitator superfamily. EmrB family.</text>
</comment>
<dbReference type="Gene3D" id="1.20.1720.10">
    <property type="entry name" value="Multidrug resistance protein D"/>
    <property type="match status" value="1"/>
</dbReference>
<dbReference type="CDD" id="cd17503">
    <property type="entry name" value="MFS_LmrB_MDR_like"/>
    <property type="match status" value="1"/>
</dbReference>
<feature type="transmembrane region" description="Helical" evidence="9">
    <location>
        <begin position="316"/>
        <end position="337"/>
    </location>
</feature>
<keyword evidence="7 9" id="KW-0472">Membrane</keyword>
<dbReference type="OrthoDB" id="9812221at2"/>
<keyword evidence="3" id="KW-0813">Transport</keyword>
<dbReference type="AlphaFoldDB" id="A0A1I0UCE5"/>
<feature type="transmembrane region" description="Helical" evidence="9">
    <location>
        <begin position="412"/>
        <end position="433"/>
    </location>
</feature>
<feature type="transmembrane region" description="Helical" evidence="9">
    <location>
        <begin position="281"/>
        <end position="304"/>
    </location>
</feature>
<dbReference type="InterPro" id="IPR004638">
    <property type="entry name" value="EmrB-like"/>
</dbReference>
<evidence type="ECO:0000256" key="2">
    <source>
        <dbReference type="ARBA" id="ARBA00008537"/>
    </source>
</evidence>
<evidence type="ECO:0000256" key="6">
    <source>
        <dbReference type="ARBA" id="ARBA00022989"/>
    </source>
</evidence>
<evidence type="ECO:0000313" key="12">
    <source>
        <dbReference type="Proteomes" id="UP000182054"/>
    </source>
</evidence>
<feature type="region of interest" description="Disordered" evidence="8">
    <location>
        <begin position="482"/>
        <end position="502"/>
    </location>
</feature>
<gene>
    <name evidence="11" type="ORF">SAMN05444374_11832</name>
</gene>
<evidence type="ECO:0000256" key="8">
    <source>
        <dbReference type="SAM" id="MobiDB-lite"/>
    </source>
</evidence>
<feature type="transmembrane region" description="Helical" evidence="9">
    <location>
        <begin position="122"/>
        <end position="142"/>
    </location>
</feature>
<dbReference type="GO" id="GO:0005886">
    <property type="term" value="C:plasma membrane"/>
    <property type="evidence" value="ECO:0007669"/>
    <property type="project" value="UniProtKB-SubCell"/>
</dbReference>
<feature type="domain" description="Major facilitator superfamily (MFS) profile" evidence="10">
    <location>
        <begin position="26"/>
        <end position="481"/>
    </location>
</feature>
<feature type="transmembrane region" description="Helical" evidence="9">
    <location>
        <begin position="24"/>
        <end position="44"/>
    </location>
</feature>
<dbReference type="GO" id="GO:0022857">
    <property type="term" value="F:transmembrane transporter activity"/>
    <property type="evidence" value="ECO:0007669"/>
    <property type="project" value="InterPro"/>
</dbReference>
<evidence type="ECO:0000256" key="3">
    <source>
        <dbReference type="ARBA" id="ARBA00022448"/>
    </source>
</evidence>
<feature type="transmembrane region" description="Helical" evidence="9">
    <location>
        <begin position="64"/>
        <end position="84"/>
    </location>
</feature>
<dbReference type="Proteomes" id="UP000182054">
    <property type="component" value="Unassembled WGS sequence"/>
</dbReference>
<name>A0A1I0UCE5_9NOCA</name>
<protein>
    <submittedName>
        <fullName evidence="11">MFS transporter, DHA2 family, lincomycin resistance protein</fullName>
    </submittedName>
</protein>
<comment type="subcellular location">
    <subcellularLocation>
        <location evidence="1">Cell membrane</location>
        <topology evidence="1">Multi-pass membrane protein</topology>
    </subcellularLocation>
</comment>
<evidence type="ECO:0000256" key="1">
    <source>
        <dbReference type="ARBA" id="ARBA00004651"/>
    </source>
</evidence>
<feature type="transmembrane region" description="Helical" evidence="9">
    <location>
        <begin position="242"/>
        <end position="260"/>
    </location>
</feature>
<dbReference type="SUPFAM" id="SSF103473">
    <property type="entry name" value="MFS general substrate transporter"/>
    <property type="match status" value="1"/>
</dbReference>
<feature type="transmembrane region" description="Helical" evidence="9">
    <location>
        <begin position="180"/>
        <end position="199"/>
    </location>
</feature>
<keyword evidence="4" id="KW-1003">Cell membrane</keyword>
<dbReference type="Gene3D" id="1.20.1250.20">
    <property type="entry name" value="MFS general substrate transporter like domains"/>
    <property type="match status" value="1"/>
</dbReference>
<keyword evidence="5 9" id="KW-0812">Transmembrane</keyword>
<keyword evidence="6 9" id="KW-1133">Transmembrane helix</keyword>
<evidence type="ECO:0000256" key="7">
    <source>
        <dbReference type="ARBA" id="ARBA00023136"/>
    </source>
</evidence>
<feature type="transmembrane region" description="Helical" evidence="9">
    <location>
        <begin position="91"/>
        <end position="110"/>
    </location>
</feature>
<feature type="transmembrane region" description="Helical" evidence="9">
    <location>
        <begin position="154"/>
        <end position="174"/>
    </location>
</feature>
<feature type="transmembrane region" description="Helical" evidence="9">
    <location>
        <begin position="453"/>
        <end position="476"/>
    </location>
</feature>
<sequence length="502" mass="51455">MRTTEHDTTPAADSTDERMAPGSALLIGVLVVAAFVMILNETIMSVALPTLMTDLSIGASTAQWLTTAFLLTMAVVIPTTGYLFQRFTVRQVFTAAMTSFVTGTLLAALAPGFEVLLGARVIQAAGTAIMLPLLMTTVLSLVPESRRGRMMGVISIVIAVAPAVGPTISGVVLGALGWRWMFWLVLPIGLLATGLGLALVRNVTETRRAPLDVVSVVASALAFGGIVYGLSSIGHLAEGAAVPVWIPLGVGLVALTFFVIRQRRRQDAGTALLDLRPFATPAFSVGLGMIAISMMALFGALILLPMYLQNVLGLDTLATGLTLLPGGLAMGLLAPFVGRAFDRVGARPLVVPGSMVVSGSLWAMTSLDAQSTQGTVVAIHVVMSLGLAMMMTPLMTSSLGSVPPQFYSHGSAIFSTVQQLAGAAGTALFVTVMSTTATARATDGADAVAASEAGVHTAFLFGGVVSLVAVAASFFVGRGSGVSAAPGSAETPAPAPESAAVR</sequence>
<dbReference type="PANTHER" id="PTHR42718">
    <property type="entry name" value="MAJOR FACILITATOR SUPERFAMILY MULTIDRUG TRANSPORTER MFSC"/>
    <property type="match status" value="1"/>
</dbReference>
<evidence type="ECO:0000259" key="10">
    <source>
        <dbReference type="PROSITE" id="PS50850"/>
    </source>
</evidence>
<feature type="transmembrane region" description="Helical" evidence="9">
    <location>
        <begin position="377"/>
        <end position="400"/>
    </location>
</feature>
<dbReference type="PROSITE" id="PS50850">
    <property type="entry name" value="MFS"/>
    <property type="match status" value="1"/>
</dbReference>
<dbReference type="InterPro" id="IPR011701">
    <property type="entry name" value="MFS"/>
</dbReference>
<organism evidence="11 12">
    <name type="scientific">Rhodococcoides kroppenstedtii</name>
    <dbReference type="NCBI Taxonomy" id="293050"/>
    <lineage>
        <taxon>Bacteria</taxon>
        <taxon>Bacillati</taxon>
        <taxon>Actinomycetota</taxon>
        <taxon>Actinomycetes</taxon>
        <taxon>Mycobacteriales</taxon>
        <taxon>Nocardiaceae</taxon>
        <taxon>Rhodococcoides</taxon>
    </lineage>
</organism>